<dbReference type="InterPro" id="IPR016064">
    <property type="entry name" value="NAD/diacylglycerol_kinase_sf"/>
</dbReference>
<dbReference type="AlphaFoldDB" id="A0AA36HA56"/>
<sequence>MASFFTRVPKISKIGKTLVEHKKKTIFAGFLLYLGGKYAATWHMNSKIRTAYARQARLFGHQPISAEDRPRRVLVLANVSANERSSYDEFTKNALPLMHLAGLQVDILKADNESQLEALAAAVDSQEADAVYVVGGDGTLGTVVTGILRNRENPALPIGVFPGGYDNLSLKRLAPTVFESSDDVRRMCESAMALIENQIRTVRAFEFSVEGEENADAKPIYSVGDVGAGWFRHIEERRRKLWYFGALKRRWAYIWEMMKRSPIDMEAKMLYEEACTGCRRCRPPVVFEPPAWRWWHILTGPPRYQEPEATKDYSNVVNEKCGQVNEVDLKGTDLLIENNLQEDSSCLRVRMGGTEAGRSGVIADGWKRCSANRVGTSNNDEFYTTDLLAKAITLTFVKIPEFIHRLYVSSDRLDEKLDGKKINIKSTDRKLEMYLPNAIRFDIDSL</sequence>
<dbReference type="GO" id="GO:0016020">
    <property type="term" value="C:membrane"/>
    <property type="evidence" value="ECO:0007669"/>
    <property type="project" value="TreeGrafter"/>
</dbReference>
<keyword evidence="3" id="KW-1185">Reference proteome</keyword>
<dbReference type="GO" id="GO:0005739">
    <property type="term" value="C:mitochondrion"/>
    <property type="evidence" value="ECO:0007669"/>
    <property type="project" value="TreeGrafter"/>
</dbReference>
<dbReference type="InterPro" id="IPR017438">
    <property type="entry name" value="ATP-NAD_kinase_N"/>
</dbReference>
<organism evidence="2 3">
    <name type="scientific">Cylicocyclus nassatus</name>
    <name type="common">Nematode worm</name>
    <dbReference type="NCBI Taxonomy" id="53992"/>
    <lineage>
        <taxon>Eukaryota</taxon>
        <taxon>Metazoa</taxon>
        <taxon>Ecdysozoa</taxon>
        <taxon>Nematoda</taxon>
        <taxon>Chromadorea</taxon>
        <taxon>Rhabditida</taxon>
        <taxon>Rhabditina</taxon>
        <taxon>Rhabditomorpha</taxon>
        <taxon>Strongyloidea</taxon>
        <taxon>Strongylidae</taxon>
        <taxon>Cylicocyclus</taxon>
    </lineage>
</organism>
<dbReference type="SUPFAM" id="SSF111331">
    <property type="entry name" value="NAD kinase/diacylglycerol kinase-like"/>
    <property type="match status" value="1"/>
</dbReference>
<comment type="caution">
    <text evidence="2">The sequence shown here is derived from an EMBL/GenBank/DDBJ whole genome shotgun (WGS) entry which is preliminary data.</text>
</comment>
<dbReference type="Pfam" id="PF00781">
    <property type="entry name" value="DAGK_cat"/>
    <property type="match status" value="1"/>
</dbReference>
<dbReference type="InterPro" id="IPR050187">
    <property type="entry name" value="Lipid_Phosphate_FormReg"/>
</dbReference>
<evidence type="ECO:0000313" key="2">
    <source>
        <dbReference type="EMBL" id="CAJ0606555.1"/>
    </source>
</evidence>
<feature type="domain" description="DAGKc" evidence="1">
    <location>
        <begin position="68"/>
        <end position="211"/>
    </location>
</feature>
<dbReference type="GO" id="GO:0001729">
    <property type="term" value="F:ceramide kinase activity"/>
    <property type="evidence" value="ECO:0007669"/>
    <property type="project" value="TreeGrafter"/>
</dbReference>
<dbReference type="GO" id="GO:0047620">
    <property type="term" value="F:acylglycerol kinase activity"/>
    <property type="evidence" value="ECO:0007669"/>
    <property type="project" value="TreeGrafter"/>
</dbReference>
<proteinExistence type="predicted"/>
<accession>A0AA36HA56</accession>
<dbReference type="EMBL" id="CATQJL010000316">
    <property type="protein sequence ID" value="CAJ0606555.1"/>
    <property type="molecule type" value="Genomic_DNA"/>
</dbReference>
<evidence type="ECO:0000259" key="1">
    <source>
        <dbReference type="PROSITE" id="PS50146"/>
    </source>
</evidence>
<reference evidence="2" key="1">
    <citation type="submission" date="2023-07" db="EMBL/GenBank/DDBJ databases">
        <authorList>
            <consortium name="CYATHOMIX"/>
        </authorList>
    </citation>
    <scope>NUCLEOTIDE SEQUENCE</scope>
    <source>
        <strain evidence="2">N/A</strain>
    </source>
</reference>
<dbReference type="Proteomes" id="UP001176961">
    <property type="component" value="Unassembled WGS sequence"/>
</dbReference>
<evidence type="ECO:0000313" key="3">
    <source>
        <dbReference type="Proteomes" id="UP001176961"/>
    </source>
</evidence>
<dbReference type="GO" id="GO:0046512">
    <property type="term" value="P:sphingosine biosynthetic process"/>
    <property type="evidence" value="ECO:0007669"/>
    <property type="project" value="TreeGrafter"/>
</dbReference>
<dbReference type="PROSITE" id="PS50146">
    <property type="entry name" value="DAGK"/>
    <property type="match status" value="1"/>
</dbReference>
<gene>
    <name evidence="2" type="ORF">CYNAS_LOCUS18538</name>
</gene>
<dbReference type="GO" id="GO:0004143">
    <property type="term" value="F:ATP-dependent diacylglycerol kinase activity"/>
    <property type="evidence" value="ECO:0007669"/>
    <property type="project" value="TreeGrafter"/>
</dbReference>
<dbReference type="InterPro" id="IPR001206">
    <property type="entry name" value="Diacylglycerol_kinase_cat_dom"/>
</dbReference>
<dbReference type="GO" id="GO:0046513">
    <property type="term" value="P:ceramide biosynthetic process"/>
    <property type="evidence" value="ECO:0007669"/>
    <property type="project" value="TreeGrafter"/>
</dbReference>
<name>A0AA36HA56_CYLNA</name>
<dbReference type="PANTHER" id="PTHR12358">
    <property type="entry name" value="SPHINGOSINE KINASE"/>
    <property type="match status" value="1"/>
</dbReference>
<dbReference type="Gene3D" id="3.40.50.10330">
    <property type="entry name" value="Probable inorganic polyphosphate/atp-NAD kinase, domain 1"/>
    <property type="match status" value="1"/>
</dbReference>
<protein>
    <recommendedName>
        <fullName evidence="1">DAGKc domain-containing protein</fullName>
    </recommendedName>
</protein>
<dbReference type="PANTHER" id="PTHR12358:SF31">
    <property type="entry name" value="ACYLGLYCEROL KINASE, MITOCHONDRIAL"/>
    <property type="match status" value="1"/>
</dbReference>